<dbReference type="PANTHER" id="PTHR23354:SF62">
    <property type="entry name" value="MUSTARD, ISOFORM V"/>
    <property type="match status" value="1"/>
</dbReference>
<dbReference type="HOGENOM" id="CLU_529586_0_0_1"/>
<evidence type="ECO:0000256" key="5">
    <source>
        <dbReference type="SAM" id="MobiDB-lite"/>
    </source>
</evidence>
<feature type="non-terminal residue" evidence="7">
    <location>
        <position position="1"/>
    </location>
</feature>
<evidence type="ECO:0000256" key="2">
    <source>
        <dbReference type="ARBA" id="ARBA00009540"/>
    </source>
</evidence>
<dbReference type="RefSeq" id="XP_002291071.1">
    <property type="nucleotide sequence ID" value="XM_002291035.1"/>
</dbReference>
<evidence type="ECO:0000313" key="7">
    <source>
        <dbReference type="EMBL" id="EED91178.1"/>
    </source>
</evidence>
<reference evidence="7 8" key="2">
    <citation type="journal article" date="2008" name="Nature">
        <title>The Phaeodactylum genome reveals the evolutionary history of diatom genomes.</title>
        <authorList>
            <person name="Bowler C."/>
            <person name="Allen A.E."/>
            <person name="Badger J.H."/>
            <person name="Grimwood J."/>
            <person name="Jabbari K."/>
            <person name="Kuo A."/>
            <person name="Maheswari U."/>
            <person name="Martens C."/>
            <person name="Maumus F."/>
            <person name="Otillar R.P."/>
            <person name="Rayko E."/>
            <person name="Salamov A."/>
            <person name="Vandepoele K."/>
            <person name="Beszteri B."/>
            <person name="Gruber A."/>
            <person name="Heijde M."/>
            <person name="Katinka M."/>
            <person name="Mock T."/>
            <person name="Valentin K."/>
            <person name="Verret F."/>
            <person name="Berges J.A."/>
            <person name="Brownlee C."/>
            <person name="Cadoret J.P."/>
            <person name="Chiovitti A."/>
            <person name="Choi C.J."/>
            <person name="Coesel S."/>
            <person name="De Martino A."/>
            <person name="Detter J.C."/>
            <person name="Durkin C."/>
            <person name="Falciatore A."/>
            <person name="Fournet J."/>
            <person name="Haruta M."/>
            <person name="Huysman M.J."/>
            <person name="Jenkins B.D."/>
            <person name="Jiroutova K."/>
            <person name="Jorgensen R.E."/>
            <person name="Joubert Y."/>
            <person name="Kaplan A."/>
            <person name="Kroger N."/>
            <person name="Kroth P.G."/>
            <person name="La Roche J."/>
            <person name="Lindquist E."/>
            <person name="Lommer M."/>
            <person name="Martin-Jezequel V."/>
            <person name="Lopez P.J."/>
            <person name="Lucas S."/>
            <person name="Mangogna M."/>
            <person name="McGinnis K."/>
            <person name="Medlin L.K."/>
            <person name="Montsant A."/>
            <person name="Oudot-Le Secq M.P."/>
            <person name="Napoli C."/>
            <person name="Obornik M."/>
            <person name="Parker M.S."/>
            <person name="Petit J.L."/>
            <person name="Porcel B.M."/>
            <person name="Poulsen N."/>
            <person name="Robison M."/>
            <person name="Rychlewski L."/>
            <person name="Rynearson T.A."/>
            <person name="Schmutz J."/>
            <person name="Shapiro H."/>
            <person name="Siaut M."/>
            <person name="Stanley M."/>
            <person name="Sussman M.R."/>
            <person name="Taylor A.R."/>
            <person name="Vardi A."/>
            <person name="von Dassow P."/>
            <person name="Vyverman W."/>
            <person name="Willis A."/>
            <person name="Wyrwicz L.S."/>
            <person name="Rokhsar D.S."/>
            <person name="Weissenbach J."/>
            <person name="Armbrust E.V."/>
            <person name="Green B.R."/>
            <person name="Van de Peer Y."/>
            <person name="Grigoriev I.V."/>
        </authorList>
    </citation>
    <scope>NUCLEOTIDE SEQUENCE [LARGE SCALE GENOMIC DNA]</scope>
    <source>
        <strain evidence="7 8">CCMP1335</strain>
    </source>
</reference>
<evidence type="ECO:0000313" key="8">
    <source>
        <dbReference type="Proteomes" id="UP000001449"/>
    </source>
</evidence>
<proteinExistence type="inferred from homology"/>
<dbReference type="SMART" id="SM00584">
    <property type="entry name" value="TLDc"/>
    <property type="match status" value="1"/>
</dbReference>
<dbReference type="KEGG" id="tps:THAPSDRAFT_262855"/>
<dbReference type="GeneID" id="7445942"/>
<dbReference type="InParanoid" id="B8C5T5"/>
<comment type="similarity">
    <text evidence="2">Belongs to the OXR1 family.</text>
</comment>
<dbReference type="GO" id="GO:0005739">
    <property type="term" value="C:mitochondrion"/>
    <property type="evidence" value="ECO:0007669"/>
    <property type="project" value="UniProtKB-SubCell"/>
</dbReference>
<reference evidence="7 8" key="1">
    <citation type="journal article" date="2004" name="Science">
        <title>The genome of the diatom Thalassiosira pseudonana: ecology, evolution, and metabolism.</title>
        <authorList>
            <person name="Armbrust E.V."/>
            <person name="Berges J.A."/>
            <person name="Bowler C."/>
            <person name="Green B.R."/>
            <person name="Martinez D."/>
            <person name="Putnam N.H."/>
            <person name="Zhou S."/>
            <person name="Allen A.E."/>
            <person name="Apt K.E."/>
            <person name="Bechner M."/>
            <person name="Brzezinski M.A."/>
            <person name="Chaal B.K."/>
            <person name="Chiovitti A."/>
            <person name="Davis A.K."/>
            <person name="Demarest M.S."/>
            <person name="Detter J.C."/>
            <person name="Glavina T."/>
            <person name="Goodstein D."/>
            <person name="Hadi M.Z."/>
            <person name="Hellsten U."/>
            <person name="Hildebrand M."/>
            <person name="Jenkins B.D."/>
            <person name="Jurka J."/>
            <person name="Kapitonov V.V."/>
            <person name="Kroger N."/>
            <person name="Lau W.W."/>
            <person name="Lane T.W."/>
            <person name="Larimer F.W."/>
            <person name="Lippmeier J.C."/>
            <person name="Lucas S."/>
            <person name="Medina M."/>
            <person name="Montsant A."/>
            <person name="Obornik M."/>
            <person name="Parker M.S."/>
            <person name="Palenik B."/>
            <person name="Pazour G.J."/>
            <person name="Richardson P.M."/>
            <person name="Rynearson T.A."/>
            <person name="Saito M.A."/>
            <person name="Schwartz D.C."/>
            <person name="Thamatrakoln K."/>
            <person name="Valentin K."/>
            <person name="Vardi A."/>
            <person name="Wilkerson F.P."/>
            <person name="Rokhsar D.S."/>
        </authorList>
    </citation>
    <scope>NUCLEOTIDE SEQUENCE [LARGE SCALE GENOMIC DNA]</scope>
    <source>
        <strain evidence="7 8">CCMP1335</strain>
    </source>
</reference>
<feature type="non-terminal residue" evidence="7">
    <location>
        <position position="515"/>
    </location>
</feature>
<dbReference type="PANTHER" id="PTHR23354">
    <property type="entry name" value="NUCLEOLAR PROTEIN 7/ESTROGEN RECEPTOR COACTIVATOR-RELATED"/>
    <property type="match status" value="1"/>
</dbReference>
<dbReference type="AlphaFoldDB" id="B8C5T5"/>
<evidence type="ECO:0000256" key="4">
    <source>
        <dbReference type="ARBA" id="ARBA00040604"/>
    </source>
</evidence>
<organism evidence="7 8">
    <name type="scientific">Thalassiosira pseudonana</name>
    <name type="common">Marine diatom</name>
    <name type="synonym">Cyclotella nana</name>
    <dbReference type="NCBI Taxonomy" id="35128"/>
    <lineage>
        <taxon>Eukaryota</taxon>
        <taxon>Sar</taxon>
        <taxon>Stramenopiles</taxon>
        <taxon>Ochrophyta</taxon>
        <taxon>Bacillariophyta</taxon>
        <taxon>Coscinodiscophyceae</taxon>
        <taxon>Thalassiosirophycidae</taxon>
        <taxon>Thalassiosirales</taxon>
        <taxon>Thalassiosiraceae</taxon>
        <taxon>Thalassiosira</taxon>
    </lineage>
</organism>
<comment type="subcellular location">
    <subcellularLocation>
        <location evidence="1">Mitochondrion</location>
    </subcellularLocation>
</comment>
<dbReference type="EMBL" id="CM000643">
    <property type="protein sequence ID" value="EED91178.1"/>
    <property type="molecule type" value="Genomic_DNA"/>
</dbReference>
<keyword evidence="8" id="KW-1185">Reference proteome</keyword>
<feature type="domain" description="TLDc" evidence="6">
    <location>
        <begin position="329"/>
        <end position="515"/>
    </location>
</feature>
<dbReference type="PROSITE" id="PS51886">
    <property type="entry name" value="TLDC"/>
    <property type="match status" value="1"/>
</dbReference>
<dbReference type="eggNOG" id="KOG2372">
    <property type="taxonomic scope" value="Eukaryota"/>
</dbReference>
<name>B8C5T5_THAPS</name>
<dbReference type="InterPro" id="IPR006571">
    <property type="entry name" value="TLDc_dom"/>
</dbReference>
<evidence type="ECO:0000256" key="3">
    <source>
        <dbReference type="ARBA" id="ARBA00023128"/>
    </source>
</evidence>
<evidence type="ECO:0000256" key="1">
    <source>
        <dbReference type="ARBA" id="ARBA00004173"/>
    </source>
</evidence>
<keyword evidence="3" id="KW-0496">Mitochondrion</keyword>
<dbReference type="PaxDb" id="35128-Thaps262855"/>
<evidence type="ECO:0000259" key="6">
    <source>
        <dbReference type="PROSITE" id="PS51886"/>
    </source>
</evidence>
<protein>
    <recommendedName>
        <fullName evidence="4">Oxidation resistance protein 1</fullName>
    </recommendedName>
</protein>
<accession>B8C5T5</accession>
<sequence>EASGLSIISFPNLRRAAPIRSDSIASNISAMSATPSLRMAAPLRSGSIGSVSSLLSSVPSISRAHPVFSPRNSFGLMSPPALSRARGVRSESQTTLGGEYDDYSAHSFGSVDLSENERAPDRAAWMAPRRWQPPRHEHSRQQSSASLSDPSEHPVLIRQASRNNYDGEGMEIDDLIQIESIEDARNFKSMVSLSDYSAVSSRSRTNSISIRLPISLDDGFIIRNVDFERHSSEILRSLSNEDLYTSHNVETIGGMTKRKQSTEGASTERVHGDLAQNESWDIDSTNSFAPPQNAGSVLDDECAEGYGAFNTLSFHILGTSANDAACHPHVLSPPLMESISNFLPPSVSENNFWLKYSLVRDGSSLPSLLRHVRGAKHTVIGIETVDGEVFGCFTSTPWRRGWNYYGSGESFLWRMRRTRADKDLQHSILDQAKLESELDVFYWSGRNDLNQYSTHDMIAVGGGALSDEGLNKTIDSELLRGTSSSCATFMNPPLARAHPDGSPFEIMNLEVWALT</sequence>
<feature type="region of interest" description="Disordered" evidence="5">
    <location>
        <begin position="69"/>
        <end position="101"/>
    </location>
</feature>
<feature type="region of interest" description="Disordered" evidence="5">
    <location>
        <begin position="127"/>
        <end position="154"/>
    </location>
</feature>
<dbReference type="Pfam" id="PF07534">
    <property type="entry name" value="TLD"/>
    <property type="match status" value="1"/>
</dbReference>
<gene>
    <name evidence="7" type="ORF">THAPSDRAFT_262855</name>
</gene>
<dbReference type="Proteomes" id="UP000001449">
    <property type="component" value="Chromosome 6"/>
</dbReference>